<keyword evidence="2" id="KW-1185">Reference proteome</keyword>
<dbReference type="AlphaFoldDB" id="A0A1B7NJM6"/>
<evidence type="ECO:0000313" key="2">
    <source>
        <dbReference type="Proteomes" id="UP000091918"/>
    </source>
</evidence>
<sequence length="46" mass="5472">MICKYYNYVFNLEILDFIKESQETLITSSLMQTAENIISKLKKTHE</sequence>
<proteinExistence type="predicted"/>
<accession>A0A1B7NJM6</accession>
<gene>
    <name evidence="1" type="ORF">ACJ72_08636</name>
</gene>
<evidence type="ECO:0000313" key="1">
    <source>
        <dbReference type="EMBL" id="OAX77069.1"/>
    </source>
</evidence>
<name>A0A1B7NJM6_9EURO</name>
<dbReference type="Proteomes" id="UP000091918">
    <property type="component" value="Unassembled WGS sequence"/>
</dbReference>
<organism evidence="1 2">
    <name type="scientific">Emergomyces africanus</name>
    <dbReference type="NCBI Taxonomy" id="1955775"/>
    <lineage>
        <taxon>Eukaryota</taxon>
        <taxon>Fungi</taxon>
        <taxon>Dikarya</taxon>
        <taxon>Ascomycota</taxon>
        <taxon>Pezizomycotina</taxon>
        <taxon>Eurotiomycetes</taxon>
        <taxon>Eurotiomycetidae</taxon>
        <taxon>Onygenales</taxon>
        <taxon>Ajellomycetaceae</taxon>
        <taxon>Emergomyces</taxon>
    </lineage>
</organism>
<reference evidence="1 2" key="1">
    <citation type="submission" date="2015-07" db="EMBL/GenBank/DDBJ databases">
        <title>Emmonsia species relationships and genome sequence.</title>
        <authorList>
            <person name="Cuomo C.A."/>
            <person name="Schwartz I.S."/>
            <person name="Kenyon C."/>
            <person name="de Hoog G.S."/>
            <person name="Govender N.P."/>
            <person name="Botha A."/>
            <person name="Moreno L."/>
            <person name="de Vries M."/>
            <person name="Munoz J.F."/>
            <person name="Stielow J.B."/>
        </authorList>
    </citation>
    <scope>NUCLEOTIDE SEQUENCE [LARGE SCALE GENOMIC DNA]</scope>
    <source>
        <strain evidence="1 2">CBS 136260</strain>
    </source>
</reference>
<comment type="caution">
    <text evidence="1">The sequence shown here is derived from an EMBL/GenBank/DDBJ whole genome shotgun (WGS) entry which is preliminary data.</text>
</comment>
<dbReference type="EMBL" id="LGUA01003489">
    <property type="protein sequence ID" value="OAX77069.1"/>
    <property type="molecule type" value="Genomic_DNA"/>
</dbReference>
<protein>
    <submittedName>
        <fullName evidence="1">Uncharacterized protein</fullName>
    </submittedName>
</protein>